<sequence>MVKIKDLARDLRKKQTPEEKRLWFLIKDRQLGYKFRRQVWIDQYCVDFCCFEKRLVLELDGSPHRNPMTKSGDLSRTKYLESQGFTVLRFWNGEMTSEKKVINQIKDALNNPSSVSRLNVKQKRLTSSPARGEEERK</sequence>
<dbReference type="Pfam" id="PF04480">
    <property type="entry name" value="DUF559"/>
    <property type="match status" value="1"/>
</dbReference>
<evidence type="ECO:0000259" key="1">
    <source>
        <dbReference type="Pfam" id="PF04480"/>
    </source>
</evidence>
<organism evidence="2 3">
    <name type="scientific">Candidatus Doudnabacteria bacterium RIFCSPHIGHO2_01_FULL_46_24</name>
    <dbReference type="NCBI Taxonomy" id="1817825"/>
    <lineage>
        <taxon>Bacteria</taxon>
        <taxon>Candidatus Doudnaibacteriota</taxon>
    </lineage>
</organism>
<dbReference type="SUPFAM" id="SSF52980">
    <property type="entry name" value="Restriction endonuclease-like"/>
    <property type="match status" value="1"/>
</dbReference>
<dbReference type="STRING" id="1817825.A2720_02215"/>
<comment type="caution">
    <text evidence="2">The sequence shown here is derived from an EMBL/GenBank/DDBJ whole genome shotgun (WGS) entry which is preliminary data.</text>
</comment>
<gene>
    <name evidence="2" type="ORF">A2720_02215</name>
</gene>
<dbReference type="PANTHER" id="PTHR38590">
    <property type="entry name" value="BLL0828 PROTEIN"/>
    <property type="match status" value="1"/>
</dbReference>
<dbReference type="InterPro" id="IPR047216">
    <property type="entry name" value="Endonuclease_DUF559_bact"/>
</dbReference>
<dbReference type="InterPro" id="IPR011335">
    <property type="entry name" value="Restrct_endonuc-II-like"/>
</dbReference>
<dbReference type="Gene3D" id="3.40.960.10">
    <property type="entry name" value="VSR Endonuclease"/>
    <property type="match status" value="1"/>
</dbReference>
<feature type="domain" description="DUF559" evidence="1">
    <location>
        <begin position="3"/>
        <end position="109"/>
    </location>
</feature>
<reference evidence="2 3" key="1">
    <citation type="journal article" date="2016" name="Nat. Commun.">
        <title>Thousands of microbial genomes shed light on interconnected biogeochemical processes in an aquifer system.</title>
        <authorList>
            <person name="Anantharaman K."/>
            <person name="Brown C.T."/>
            <person name="Hug L.A."/>
            <person name="Sharon I."/>
            <person name="Castelle C.J."/>
            <person name="Probst A.J."/>
            <person name="Thomas B.C."/>
            <person name="Singh A."/>
            <person name="Wilkins M.J."/>
            <person name="Karaoz U."/>
            <person name="Brodie E.L."/>
            <person name="Williams K.H."/>
            <person name="Hubbard S.S."/>
            <person name="Banfield J.F."/>
        </authorList>
    </citation>
    <scope>NUCLEOTIDE SEQUENCE [LARGE SCALE GENOMIC DNA]</scope>
</reference>
<proteinExistence type="predicted"/>
<evidence type="ECO:0000313" key="2">
    <source>
        <dbReference type="EMBL" id="OGE81708.1"/>
    </source>
</evidence>
<protein>
    <recommendedName>
        <fullName evidence="1">DUF559 domain-containing protein</fullName>
    </recommendedName>
</protein>
<evidence type="ECO:0000313" key="3">
    <source>
        <dbReference type="Proteomes" id="UP000178892"/>
    </source>
</evidence>
<dbReference type="EMBL" id="MFEL01000006">
    <property type="protein sequence ID" value="OGE81708.1"/>
    <property type="molecule type" value="Genomic_DNA"/>
</dbReference>
<dbReference type="InterPro" id="IPR007569">
    <property type="entry name" value="DUF559"/>
</dbReference>
<dbReference type="PANTHER" id="PTHR38590:SF1">
    <property type="entry name" value="BLL0828 PROTEIN"/>
    <property type="match status" value="1"/>
</dbReference>
<dbReference type="Proteomes" id="UP000178892">
    <property type="component" value="Unassembled WGS sequence"/>
</dbReference>
<dbReference type="AlphaFoldDB" id="A0A1F5NVN0"/>
<name>A0A1F5NVN0_9BACT</name>
<dbReference type="CDD" id="cd01038">
    <property type="entry name" value="Endonuclease_DUF559"/>
    <property type="match status" value="1"/>
</dbReference>
<accession>A0A1F5NVN0</accession>